<keyword evidence="3" id="KW-1185">Reference proteome</keyword>
<dbReference type="AlphaFoldDB" id="W6PWW2"/>
<dbReference type="PROSITE" id="PS50097">
    <property type="entry name" value="BTB"/>
    <property type="match status" value="1"/>
</dbReference>
<reference evidence="2" key="1">
    <citation type="journal article" date="2014" name="Nat. Commun.">
        <title>Multiple recent horizontal transfers of a large genomic region in cheese making fungi.</title>
        <authorList>
            <person name="Cheeseman K."/>
            <person name="Ropars J."/>
            <person name="Renault P."/>
            <person name="Dupont J."/>
            <person name="Gouzy J."/>
            <person name="Branca A."/>
            <person name="Abraham A.L."/>
            <person name="Ceppi M."/>
            <person name="Conseiller E."/>
            <person name="Debuchy R."/>
            <person name="Malagnac F."/>
            <person name="Goarin A."/>
            <person name="Silar P."/>
            <person name="Lacoste S."/>
            <person name="Sallet E."/>
            <person name="Bensimon A."/>
            <person name="Giraud T."/>
            <person name="Brygoo Y."/>
        </authorList>
    </citation>
    <scope>NUCLEOTIDE SEQUENCE [LARGE SCALE GENOMIC DNA]</scope>
    <source>
        <strain evidence="2">FM164</strain>
    </source>
</reference>
<dbReference type="PANTHER" id="PTHR47843:SF5">
    <property type="entry name" value="BTB_POZ DOMAIN PROTEIN"/>
    <property type="match status" value="1"/>
</dbReference>
<dbReference type="SUPFAM" id="SSF54695">
    <property type="entry name" value="POZ domain"/>
    <property type="match status" value="1"/>
</dbReference>
<protein>
    <submittedName>
        <fullName evidence="2">BTB/POZ fold</fullName>
    </submittedName>
</protein>
<feature type="domain" description="BTB" evidence="1">
    <location>
        <begin position="44"/>
        <end position="110"/>
    </location>
</feature>
<sequence>MAAKKKKYKASPSSTMSDLDPSVYRDQEIILGLIASLHLNSDYSDLTIICKDAVFSAHKLLVCSRSEYFRRACSSGFKETYNPIDLDEQDPILIEKMLEFLYTGNYTFRSRTPKSPETVDDEAHADEPMIESPLPTELAMDESAPNDETLSEQRDTVELVADTLAECHPCYFHVRMYGVADYFMIGDLKSKAEGHFRASFMDCLERDSFAEMIQELYSTQANYQKLRQLAIQMIVANLPRLRTGRTPVIDAELMKSVPDFTYDLCQATLDNYVPHIREEYYY</sequence>
<gene>
    <name evidence="2" type="ORF">PROQFM164_S01g002251</name>
</gene>
<proteinExistence type="predicted"/>
<dbReference type="Gene3D" id="3.30.710.10">
    <property type="entry name" value="Potassium Channel Kv1.1, Chain A"/>
    <property type="match status" value="1"/>
</dbReference>
<dbReference type="Proteomes" id="UP000030686">
    <property type="component" value="Unassembled WGS sequence"/>
</dbReference>
<organism evidence="2 3">
    <name type="scientific">Penicillium roqueforti (strain FM164)</name>
    <dbReference type="NCBI Taxonomy" id="1365484"/>
    <lineage>
        <taxon>Eukaryota</taxon>
        <taxon>Fungi</taxon>
        <taxon>Dikarya</taxon>
        <taxon>Ascomycota</taxon>
        <taxon>Pezizomycotina</taxon>
        <taxon>Eurotiomycetes</taxon>
        <taxon>Eurotiomycetidae</taxon>
        <taxon>Eurotiales</taxon>
        <taxon>Aspergillaceae</taxon>
        <taxon>Penicillium</taxon>
    </lineage>
</organism>
<dbReference type="PANTHER" id="PTHR47843">
    <property type="entry name" value="BTB DOMAIN-CONTAINING PROTEIN-RELATED"/>
    <property type="match status" value="1"/>
</dbReference>
<dbReference type="EMBL" id="HG792015">
    <property type="protein sequence ID" value="CDM28440.1"/>
    <property type="molecule type" value="Genomic_DNA"/>
</dbReference>
<name>W6PWW2_PENRF</name>
<evidence type="ECO:0000259" key="1">
    <source>
        <dbReference type="PROSITE" id="PS50097"/>
    </source>
</evidence>
<dbReference type="OrthoDB" id="6359816at2759"/>
<dbReference type="InterPro" id="IPR000210">
    <property type="entry name" value="BTB/POZ_dom"/>
</dbReference>
<dbReference type="OMA" id="AFFHAQM"/>
<evidence type="ECO:0000313" key="3">
    <source>
        <dbReference type="Proteomes" id="UP000030686"/>
    </source>
</evidence>
<dbReference type="InterPro" id="IPR011333">
    <property type="entry name" value="SKP1/BTB/POZ_sf"/>
</dbReference>
<accession>W6PWW2</accession>
<evidence type="ECO:0000313" key="2">
    <source>
        <dbReference type="EMBL" id="CDM28440.1"/>
    </source>
</evidence>
<dbReference type="STRING" id="1365484.W6PWW2"/>
<dbReference type="Pfam" id="PF00651">
    <property type="entry name" value="BTB"/>
    <property type="match status" value="1"/>
</dbReference>